<dbReference type="EMBL" id="CAJNIZ010043239">
    <property type="protein sequence ID" value="CAE7654909.1"/>
    <property type="molecule type" value="Genomic_DNA"/>
</dbReference>
<proteinExistence type="predicted"/>
<evidence type="ECO:0000313" key="1">
    <source>
        <dbReference type="EMBL" id="CAE7654909.1"/>
    </source>
</evidence>
<keyword evidence="2" id="KW-1185">Reference proteome</keyword>
<dbReference type="Proteomes" id="UP000649617">
    <property type="component" value="Unassembled WGS sequence"/>
</dbReference>
<evidence type="ECO:0000313" key="2">
    <source>
        <dbReference type="Proteomes" id="UP000649617"/>
    </source>
</evidence>
<reference evidence="1" key="1">
    <citation type="submission" date="2021-02" db="EMBL/GenBank/DDBJ databases">
        <authorList>
            <person name="Dougan E. K."/>
            <person name="Rhodes N."/>
            <person name="Thang M."/>
            <person name="Chan C."/>
        </authorList>
    </citation>
    <scope>NUCLEOTIDE SEQUENCE</scope>
</reference>
<sequence length="85" mass="8669">MEAGQEAELREALAAARACGVEEASLAAAEAQLCTLAAECELSAATELLISLEEAEAVDEESEVAFAAAVREATSAGVRPSMIAE</sequence>
<accession>A0A812W3H1</accession>
<feature type="non-terminal residue" evidence="1">
    <location>
        <position position="85"/>
    </location>
</feature>
<gene>
    <name evidence="1" type="ORF">SPIL2461_LOCUS17567</name>
</gene>
<dbReference type="AlphaFoldDB" id="A0A812W3H1"/>
<organism evidence="1 2">
    <name type="scientific">Symbiodinium pilosum</name>
    <name type="common">Dinoflagellate</name>
    <dbReference type="NCBI Taxonomy" id="2952"/>
    <lineage>
        <taxon>Eukaryota</taxon>
        <taxon>Sar</taxon>
        <taxon>Alveolata</taxon>
        <taxon>Dinophyceae</taxon>
        <taxon>Suessiales</taxon>
        <taxon>Symbiodiniaceae</taxon>
        <taxon>Symbiodinium</taxon>
    </lineage>
</organism>
<protein>
    <submittedName>
        <fullName evidence="1">Uncharacterized protein</fullName>
    </submittedName>
</protein>
<comment type="caution">
    <text evidence="1">The sequence shown here is derived from an EMBL/GenBank/DDBJ whole genome shotgun (WGS) entry which is preliminary data.</text>
</comment>
<name>A0A812W3H1_SYMPI</name>